<dbReference type="RefSeq" id="WP_119335580.1">
    <property type="nucleotide sequence ID" value="NZ_AP018558.1"/>
</dbReference>
<accession>A0A2Z6DZG8</accession>
<evidence type="ECO:0000256" key="1">
    <source>
        <dbReference type="ARBA" id="ARBA00004651"/>
    </source>
</evidence>
<dbReference type="Pfam" id="PF02537">
    <property type="entry name" value="CRCB"/>
    <property type="match status" value="1"/>
</dbReference>
<organism evidence="13 14">
    <name type="scientific">Hydrogenophilus thermoluteolus</name>
    <name type="common">Pseudomonas hydrogenothermophila</name>
    <dbReference type="NCBI Taxonomy" id="297"/>
    <lineage>
        <taxon>Bacteria</taxon>
        <taxon>Pseudomonadati</taxon>
        <taxon>Pseudomonadota</taxon>
        <taxon>Hydrogenophilia</taxon>
        <taxon>Hydrogenophilales</taxon>
        <taxon>Hydrogenophilaceae</taxon>
        <taxon>Hydrogenophilus</taxon>
    </lineage>
</organism>
<evidence type="ECO:0000313" key="13">
    <source>
        <dbReference type="EMBL" id="BBD77883.1"/>
    </source>
</evidence>
<dbReference type="PANTHER" id="PTHR28259">
    <property type="entry name" value="FLUORIDE EXPORT PROTEIN 1-RELATED"/>
    <property type="match status" value="1"/>
</dbReference>
<keyword evidence="12" id="KW-0479">Metal-binding</keyword>
<protein>
    <recommendedName>
        <fullName evidence="12">Fluoride-specific ion channel FluC</fullName>
    </recommendedName>
</protein>
<dbReference type="HAMAP" id="MF_00454">
    <property type="entry name" value="FluC"/>
    <property type="match status" value="1"/>
</dbReference>
<evidence type="ECO:0000256" key="10">
    <source>
        <dbReference type="ARBA" id="ARBA00035120"/>
    </source>
</evidence>
<keyword evidence="12" id="KW-0813">Transport</keyword>
<keyword evidence="2 12" id="KW-1003">Cell membrane</keyword>
<keyword evidence="3" id="KW-0997">Cell inner membrane</keyword>
<dbReference type="Proteomes" id="UP000262004">
    <property type="component" value="Chromosome"/>
</dbReference>
<feature type="binding site" evidence="12">
    <location>
        <position position="78"/>
    </location>
    <ligand>
        <name>Na(+)</name>
        <dbReference type="ChEBI" id="CHEBI:29101"/>
        <note>structural</note>
    </ligand>
</feature>
<evidence type="ECO:0000256" key="3">
    <source>
        <dbReference type="ARBA" id="ARBA00022519"/>
    </source>
</evidence>
<reference evidence="13 14" key="1">
    <citation type="submission" date="2018-04" db="EMBL/GenBank/DDBJ databases">
        <title>Complete genome sequence of Hydrogenophilus thermoluteolus TH-1.</title>
        <authorList>
            <person name="Arai H."/>
        </authorList>
    </citation>
    <scope>NUCLEOTIDE SEQUENCE [LARGE SCALE GENOMIC DNA]</scope>
    <source>
        <strain evidence="13 14">TH-1</strain>
    </source>
</reference>
<evidence type="ECO:0000256" key="12">
    <source>
        <dbReference type="HAMAP-Rule" id="MF_00454"/>
    </source>
</evidence>
<evidence type="ECO:0000256" key="4">
    <source>
        <dbReference type="ARBA" id="ARBA00022692"/>
    </source>
</evidence>
<feature type="transmembrane region" description="Helical" evidence="12">
    <location>
        <begin position="100"/>
        <end position="128"/>
    </location>
</feature>
<dbReference type="InterPro" id="IPR003691">
    <property type="entry name" value="FluC"/>
</dbReference>
<feature type="transmembrane region" description="Helical" evidence="12">
    <location>
        <begin position="7"/>
        <end position="25"/>
    </location>
</feature>
<proteinExistence type="inferred from homology"/>
<keyword evidence="14" id="KW-1185">Reference proteome</keyword>
<comment type="similarity">
    <text evidence="10 12">Belongs to the fluoride channel Fluc/FEX (TC 1.A.43) family.</text>
</comment>
<dbReference type="NCBIfam" id="NF010792">
    <property type="entry name" value="PRK14196.1"/>
    <property type="match status" value="1"/>
</dbReference>
<keyword evidence="9 12" id="KW-0407">Ion channel</keyword>
<dbReference type="GO" id="GO:0005886">
    <property type="term" value="C:plasma membrane"/>
    <property type="evidence" value="ECO:0007669"/>
    <property type="project" value="UniProtKB-SubCell"/>
</dbReference>
<dbReference type="OrthoDB" id="9806299at2"/>
<sequence>MTETWRTVGAVFVGAGFGAVLRWWLGVQLNWLWTTIPLGTLAANLLGGYLIGLALGWITALPNLAPAWRLFIVTGFCGGLTTFSTFSAELVHLLQHERYGWFAVSVLLHLGGSVAMTFAGLATMGWLLDR</sequence>
<keyword evidence="5 12" id="KW-1133">Transmembrane helix</keyword>
<feature type="transmembrane region" description="Helical" evidence="12">
    <location>
        <begin position="70"/>
        <end position="88"/>
    </location>
</feature>
<feature type="transmembrane region" description="Helical" evidence="12">
    <location>
        <begin position="31"/>
        <end position="58"/>
    </location>
</feature>
<dbReference type="GO" id="GO:0140114">
    <property type="term" value="P:cellular detoxification of fluoride"/>
    <property type="evidence" value="ECO:0007669"/>
    <property type="project" value="UniProtKB-UniRule"/>
</dbReference>
<evidence type="ECO:0000256" key="8">
    <source>
        <dbReference type="ARBA" id="ARBA00023136"/>
    </source>
</evidence>
<keyword evidence="6 12" id="KW-0915">Sodium</keyword>
<evidence type="ECO:0000313" key="14">
    <source>
        <dbReference type="Proteomes" id="UP000262004"/>
    </source>
</evidence>
<evidence type="ECO:0000256" key="2">
    <source>
        <dbReference type="ARBA" id="ARBA00022475"/>
    </source>
</evidence>
<keyword evidence="8 12" id="KW-0472">Membrane</keyword>
<evidence type="ECO:0000256" key="7">
    <source>
        <dbReference type="ARBA" id="ARBA00023065"/>
    </source>
</evidence>
<dbReference type="PANTHER" id="PTHR28259:SF1">
    <property type="entry name" value="FLUORIDE EXPORT PROTEIN 1-RELATED"/>
    <property type="match status" value="1"/>
</dbReference>
<dbReference type="NCBIfam" id="TIGR00494">
    <property type="entry name" value="crcB"/>
    <property type="match status" value="1"/>
</dbReference>
<comment type="subcellular location">
    <subcellularLocation>
        <location evidence="1 12">Cell membrane</location>
        <topology evidence="1 12">Multi-pass membrane protein</topology>
    </subcellularLocation>
</comment>
<comment type="function">
    <text evidence="12">Fluoride-specific ion channel. Important for reducing fluoride concentration in the cell, thus reducing its toxicity.</text>
</comment>
<dbReference type="KEGG" id="htl:HPTL_1623"/>
<gene>
    <name evidence="12" type="primary">fluC</name>
    <name evidence="12" type="synonym">crcB</name>
    <name evidence="13" type="ORF">HPTL_1623</name>
</gene>
<feature type="binding site" evidence="12">
    <location>
        <position position="81"/>
    </location>
    <ligand>
        <name>Na(+)</name>
        <dbReference type="ChEBI" id="CHEBI:29101"/>
        <note>structural</note>
    </ligand>
</feature>
<evidence type="ECO:0000256" key="11">
    <source>
        <dbReference type="ARBA" id="ARBA00035585"/>
    </source>
</evidence>
<keyword evidence="4 12" id="KW-0812">Transmembrane</keyword>
<dbReference type="AlphaFoldDB" id="A0A2Z6DZG8"/>
<dbReference type="GO" id="GO:0046872">
    <property type="term" value="F:metal ion binding"/>
    <property type="evidence" value="ECO:0007669"/>
    <property type="project" value="UniProtKB-KW"/>
</dbReference>
<keyword evidence="7 12" id="KW-0406">Ion transport</keyword>
<evidence type="ECO:0000256" key="6">
    <source>
        <dbReference type="ARBA" id="ARBA00023053"/>
    </source>
</evidence>
<evidence type="ECO:0000256" key="5">
    <source>
        <dbReference type="ARBA" id="ARBA00022989"/>
    </source>
</evidence>
<name>A0A2Z6DZG8_HYDTE</name>
<comment type="activity regulation">
    <text evidence="12">Na(+) is not transported, but it plays an essential structural role and its presence is essential for fluoride channel function.</text>
</comment>
<dbReference type="GO" id="GO:0062054">
    <property type="term" value="F:fluoride channel activity"/>
    <property type="evidence" value="ECO:0007669"/>
    <property type="project" value="UniProtKB-UniRule"/>
</dbReference>
<comment type="catalytic activity">
    <reaction evidence="11">
        <text>fluoride(in) = fluoride(out)</text>
        <dbReference type="Rhea" id="RHEA:76159"/>
        <dbReference type="ChEBI" id="CHEBI:17051"/>
    </reaction>
    <physiologicalReaction direction="left-to-right" evidence="11">
        <dbReference type="Rhea" id="RHEA:76160"/>
    </physiologicalReaction>
</comment>
<dbReference type="EMBL" id="AP018558">
    <property type="protein sequence ID" value="BBD77883.1"/>
    <property type="molecule type" value="Genomic_DNA"/>
</dbReference>
<evidence type="ECO:0000256" key="9">
    <source>
        <dbReference type="ARBA" id="ARBA00023303"/>
    </source>
</evidence>